<keyword evidence="8" id="KW-1133">Transmembrane helix</keyword>
<comment type="similarity">
    <text evidence="2 13">Belongs to the thiolase-like superfamily. Beta-ketoacyl-ACP synthases family.</text>
</comment>
<evidence type="ECO:0000256" key="1">
    <source>
        <dbReference type="ARBA" id="ARBA00004533"/>
    </source>
</evidence>
<dbReference type="InterPro" id="IPR020841">
    <property type="entry name" value="PKS_Beta-ketoAc_synthase_dom"/>
</dbReference>
<reference evidence="16 17" key="1">
    <citation type="submission" date="2019-03" db="EMBL/GenBank/DDBJ databases">
        <title>Draft Genome Sequence of Desulfosporosinus fructosivorans Strain 63.6F, Isolated from Marine Sediment in the Baltic Sea.</title>
        <authorList>
            <person name="Hausmann B."/>
            <person name="Vandieken V."/>
            <person name="Pjevac P."/>
            <person name="Schreck K."/>
            <person name="Herbold C.W."/>
            <person name="Loy A."/>
        </authorList>
    </citation>
    <scope>NUCLEOTIDE SEQUENCE [LARGE SCALE GENOMIC DNA]</scope>
    <source>
        <strain evidence="16 17">63.6F</strain>
    </source>
</reference>
<name>A0A4Z0R2V9_9FIRM</name>
<keyword evidence="5" id="KW-0997">Cell inner membrane</keyword>
<dbReference type="InterPro" id="IPR018201">
    <property type="entry name" value="Ketoacyl_synth_AS"/>
</dbReference>
<dbReference type="PROSITE" id="PS00606">
    <property type="entry name" value="KS3_1"/>
    <property type="match status" value="1"/>
</dbReference>
<dbReference type="OrthoDB" id="9808669at2"/>
<dbReference type="SUPFAM" id="SSF53901">
    <property type="entry name" value="Thiolase-like"/>
    <property type="match status" value="1"/>
</dbReference>
<evidence type="ECO:0000256" key="4">
    <source>
        <dbReference type="ARBA" id="ARBA00022475"/>
    </source>
</evidence>
<accession>A0A4Z0R2V9</accession>
<sequence length="447" mass="48235">MKRRVVITGIGPATAIGIGKNDFSAGIYGLKTCIAEIPKCYEQNYTFKSRYFVPKPEFSLTDLIHKSVEGMMEESSRLSVLCAKLALEDAGYQIDKAEKHMQVKGLENCPIIIGTGMSSLQTALESYSAHMVGVEMSESDFESRTGSSSSSGTNPNPNPNPRTTGSGTRFNRMVIPMLMTNSPAAWISILFGLKGFNYTLNAACASGTFALGEGYRTILSGRSDVILAGGVEALVEKNGAIMRGFDMLSTLTRAKDGRPQPFSQQRSGFLFSEGSGCVLVLEELERARNRGADIYAEVVDYEACSDAYSIVQMEPSGDSITGLFQKVTQGIKIDYLNAHGTGTLANDDIEAQVIQRIFGAKSTQPYINSTKGILGHSIGASGALEVAVTALSIKESRLHGNLMSEPMDNLNLPLETIETPIDYALSASYGFGGHNALILLKRYEENE</sequence>
<keyword evidence="6 13" id="KW-0808">Transferase</keyword>
<organism evidence="16 17">
    <name type="scientific">Desulfosporosinus fructosivorans</name>
    <dbReference type="NCBI Taxonomy" id="2018669"/>
    <lineage>
        <taxon>Bacteria</taxon>
        <taxon>Bacillati</taxon>
        <taxon>Bacillota</taxon>
        <taxon>Clostridia</taxon>
        <taxon>Eubacteriales</taxon>
        <taxon>Desulfitobacteriaceae</taxon>
        <taxon>Desulfosporosinus</taxon>
    </lineage>
</organism>
<evidence type="ECO:0000256" key="13">
    <source>
        <dbReference type="RuleBase" id="RU003694"/>
    </source>
</evidence>
<dbReference type="InterPro" id="IPR000794">
    <property type="entry name" value="Beta-ketoacyl_synthase"/>
</dbReference>
<dbReference type="PROSITE" id="PS52004">
    <property type="entry name" value="KS3_2"/>
    <property type="match status" value="1"/>
</dbReference>
<comment type="caution">
    <text evidence="16">The sequence shown here is derived from an EMBL/GenBank/DDBJ whole genome shotgun (WGS) entry which is preliminary data.</text>
</comment>
<gene>
    <name evidence="16" type="ORF">E4K67_20565</name>
</gene>
<dbReference type="PANTHER" id="PTHR11712">
    <property type="entry name" value="POLYKETIDE SYNTHASE-RELATED"/>
    <property type="match status" value="1"/>
</dbReference>
<dbReference type="InterPro" id="IPR016039">
    <property type="entry name" value="Thiolase-like"/>
</dbReference>
<dbReference type="InterPro" id="IPR014030">
    <property type="entry name" value="Ketoacyl_synth_N"/>
</dbReference>
<feature type="compositionally biased region" description="Low complexity" evidence="14">
    <location>
        <begin position="144"/>
        <end position="167"/>
    </location>
</feature>
<evidence type="ECO:0000313" key="17">
    <source>
        <dbReference type="Proteomes" id="UP000298460"/>
    </source>
</evidence>
<feature type="domain" description="Ketosynthase family 3 (KS3)" evidence="15">
    <location>
        <begin position="2"/>
        <end position="442"/>
    </location>
</feature>
<evidence type="ECO:0000256" key="5">
    <source>
        <dbReference type="ARBA" id="ARBA00022519"/>
    </source>
</evidence>
<evidence type="ECO:0000256" key="14">
    <source>
        <dbReference type="SAM" id="MobiDB-lite"/>
    </source>
</evidence>
<evidence type="ECO:0000256" key="8">
    <source>
        <dbReference type="ARBA" id="ARBA00022989"/>
    </source>
</evidence>
<evidence type="ECO:0000256" key="11">
    <source>
        <dbReference type="ARBA" id="ARBA00039445"/>
    </source>
</evidence>
<keyword evidence="9" id="KW-0472">Membrane</keyword>
<feature type="region of interest" description="Disordered" evidence="14">
    <location>
        <begin position="138"/>
        <end position="168"/>
    </location>
</feature>
<evidence type="ECO:0000256" key="2">
    <source>
        <dbReference type="ARBA" id="ARBA00008467"/>
    </source>
</evidence>
<keyword evidence="4" id="KW-1003">Cell membrane</keyword>
<evidence type="ECO:0000256" key="12">
    <source>
        <dbReference type="ARBA" id="ARBA00041756"/>
    </source>
</evidence>
<evidence type="ECO:0000313" key="16">
    <source>
        <dbReference type="EMBL" id="TGE36327.1"/>
    </source>
</evidence>
<dbReference type="RefSeq" id="WP_135550151.1">
    <property type="nucleotide sequence ID" value="NZ_SPQQ01000008.1"/>
</dbReference>
<proteinExistence type="inferred from homology"/>
<evidence type="ECO:0000256" key="7">
    <source>
        <dbReference type="ARBA" id="ARBA00022692"/>
    </source>
</evidence>
<evidence type="ECO:0000256" key="9">
    <source>
        <dbReference type="ARBA" id="ARBA00023136"/>
    </source>
</evidence>
<dbReference type="Proteomes" id="UP000298460">
    <property type="component" value="Unassembled WGS sequence"/>
</dbReference>
<evidence type="ECO:0000256" key="6">
    <source>
        <dbReference type="ARBA" id="ARBA00022679"/>
    </source>
</evidence>
<dbReference type="Gene3D" id="3.40.47.10">
    <property type="match status" value="1"/>
</dbReference>
<evidence type="ECO:0000256" key="3">
    <source>
        <dbReference type="ARBA" id="ARBA00022458"/>
    </source>
</evidence>
<dbReference type="Pfam" id="PF02801">
    <property type="entry name" value="Ketoacyl-synt_C"/>
    <property type="match status" value="1"/>
</dbReference>
<keyword evidence="3" id="KW-0536">Nodulation</keyword>
<dbReference type="PANTHER" id="PTHR11712:SF352">
    <property type="entry name" value="3-OXOACYL-[ACYL-CARRIER-PROTEIN] SYNTHASE"/>
    <property type="match status" value="1"/>
</dbReference>
<keyword evidence="7" id="KW-0812">Transmembrane</keyword>
<comment type="function">
    <text evidence="10">Proposed to synthesize NOD factor fatty acyl chain. Involved in the synthesis of a highly unsaturated fatty acid moiety, which forms part of a lipo-oligosaccharide that is responsible for host specificity.</text>
</comment>
<evidence type="ECO:0000256" key="10">
    <source>
        <dbReference type="ARBA" id="ARBA00037576"/>
    </source>
</evidence>
<dbReference type="InterPro" id="IPR014031">
    <property type="entry name" value="Ketoacyl_synth_C"/>
</dbReference>
<dbReference type="GO" id="GO:0006633">
    <property type="term" value="P:fatty acid biosynthetic process"/>
    <property type="evidence" value="ECO:0007669"/>
    <property type="project" value="InterPro"/>
</dbReference>
<evidence type="ECO:0000259" key="15">
    <source>
        <dbReference type="PROSITE" id="PS52004"/>
    </source>
</evidence>
<keyword evidence="17" id="KW-1185">Reference proteome</keyword>
<dbReference type="CDD" id="cd00834">
    <property type="entry name" value="KAS_I_II"/>
    <property type="match status" value="1"/>
</dbReference>
<comment type="subcellular location">
    <subcellularLocation>
        <location evidence="1">Cell inner membrane</location>
    </subcellularLocation>
</comment>
<dbReference type="SMART" id="SM00825">
    <property type="entry name" value="PKS_KS"/>
    <property type="match status" value="1"/>
</dbReference>
<protein>
    <recommendedName>
        <fullName evidence="11">Nodulation protein E</fullName>
    </recommendedName>
    <alternativeName>
        <fullName evidence="12">Host-specificity of nodulation protein B</fullName>
    </alternativeName>
</protein>
<dbReference type="GO" id="GO:0004315">
    <property type="term" value="F:3-oxoacyl-[acyl-carrier-protein] synthase activity"/>
    <property type="evidence" value="ECO:0007669"/>
    <property type="project" value="InterPro"/>
</dbReference>
<dbReference type="EMBL" id="SPQQ01000008">
    <property type="protein sequence ID" value="TGE36327.1"/>
    <property type="molecule type" value="Genomic_DNA"/>
</dbReference>
<dbReference type="Pfam" id="PF00109">
    <property type="entry name" value="ketoacyl-synt"/>
    <property type="match status" value="1"/>
</dbReference>
<dbReference type="GO" id="GO:0005886">
    <property type="term" value="C:plasma membrane"/>
    <property type="evidence" value="ECO:0007669"/>
    <property type="project" value="UniProtKB-SubCell"/>
</dbReference>
<dbReference type="AlphaFoldDB" id="A0A4Z0R2V9"/>